<name>A0A3M8DQY7_9BACL</name>
<evidence type="ECO:0000256" key="6">
    <source>
        <dbReference type="PROSITE-ProRule" id="PRU00169"/>
    </source>
</evidence>
<evidence type="ECO:0000259" key="9">
    <source>
        <dbReference type="PROSITE" id="PS51755"/>
    </source>
</evidence>
<evidence type="ECO:0000256" key="2">
    <source>
        <dbReference type="ARBA" id="ARBA00023012"/>
    </source>
</evidence>
<feature type="domain" description="OmpR/PhoB-type" evidence="9">
    <location>
        <begin position="113"/>
        <end position="214"/>
    </location>
</feature>
<dbReference type="PROSITE" id="PS51755">
    <property type="entry name" value="OMPR_PHOB"/>
    <property type="match status" value="1"/>
</dbReference>
<keyword evidence="3" id="KW-0805">Transcription regulation</keyword>
<dbReference type="EMBL" id="RHHQ01000008">
    <property type="protein sequence ID" value="RNB89949.1"/>
    <property type="molecule type" value="Genomic_DNA"/>
</dbReference>
<dbReference type="PANTHER" id="PTHR48111:SF40">
    <property type="entry name" value="PHOSPHATE REGULON TRANSCRIPTIONAL REGULATORY PROTEIN PHOB"/>
    <property type="match status" value="1"/>
</dbReference>
<dbReference type="GO" id="GO:0005829">
    <property type="term" value="C:cytosol"/>
    <property type="evidence" value="ECO:0007669"/>
    <property type="project" value="TreeGrafter"/>
</dbReference>
<dbReference type="PANTHER" id="PTHR48111">
    <property type="entry name" value="REGULATOR OF RPOS"/>
    <property type="match status" value="1"/>
</dbReference>
<gene>
    <name evidence="10" type="ORF">EDM56_12410</name>
</gene>
<evidence type="ECO:0000313" key="10">
    <source>
        <dbReference type="EMBL" id="RNB89949.1"/>
    </source>
</evidence>
<dbReference type="InterPro" id="IPR039420">
    <property type="entry name" value="WalR-like"/>
</dbReference>
<evidence type="ECO:0000259" key="8">
    <source>
        <dbReference type="PROSITE" id="PS50110"/>
    </source>
</evidence>
<dbReference type="AlphaFoldDB" id="A0A3M8DQY7"/>
<keyword evidence="1" id="KW-0597">Phosphoprotein</keyword>
<dbReference type="SMART" id="SM00862">
    <property type="entry name" value="Trans_reg_C"/>
    <property type="match status" value="1"/>
</dbReference>
<dbReference type="GO" id="GO:0000976">
    <property type="term" value="F:transcription cis-regulatory region binding"/>
    <property type="evidence" value="ECO:0007669"/>
    <property type="project" value="TreeGrafter"/>
</dbReference>
<reference evidence="10 11" key="1">
    <citation type="submission" date="2018-10" db="EMBL/GenBank/DDBJ databases">
        <title>Phylogenomics of Brevibacillus.</title>
        <authorList>
            <person name="Dunlap C."/>
        </authorList>
    </citation>
    <scope>NUCLEOTIDE SEQUENCE [LARGE SCALE GENOMIC DNA]</scope>
    <source>
        <strain evidence="10 11">JCM 15716</strain>
    </source>
</reference>
<dbReference type="Gene3D" id="1.10.10.10">
    <property type="entry name" value="Winged helix-like DNA-binding domain superfamily/Winged helix DNA-binding domain"/>
    <property type="match status" value="1"/>
</dbReference>
<evidence type="ECO:0000256" key="7">
    <source>
        <dbReference type="PROSITE-ProRule" id="PRU01091"/>
    </source>
</evidence>
<dbReference type="Proteomes" id="UP000271031">
    <property type="component" value="Unassembled WGS sequence"/>
</dbReference>
<dbReference type="Gene3D" id="3.40.50.2300">
    <property type="match status" value="1"/>
</dbReference>
<feature type="domain" description="Response regulatory" evidence="8">
    <location>
        <begin position="1"/>
        <end position="109"/>
    </location>
</feature>
<keyword evidence="2" id="KW-0902">Two-component regulatory system</keyword>
<dbReference type="OrthoDB" id="9790442at2"/>
<dbReference type="Pfam" id="PF00486">
    <property type="entry name" value="Trans_reg_C"/>
    <property type="match status" value="1"/>
</dbReference>
<dbReference type="GO" id="GO:0032993">
    <property type="term" value="C:protein-DNA complex"/>
    <property type="evidence" value="ECO:0007669"/>
    <property type="project" value="TreeGrafter"/>
</dbReference>
<dbReference type="RefSeq" id="WP_122918202.1">
    <property type="nucleotide sequence ID" value="NZ_RHHQ01000008.1"/>
</dbReference>
<evidence type="ECO:0000256" key="1">
    <source>
        <dbReference type="ARBA" id="ARBA00022553"/>
    </source>
</evidence>
<evidence type="ECO:0000313" key="11">
    <source>
        <dbReference type="Proteomes" id="UP000271031"/>
    </source>
</evidence>
<dbReference type="SUPFAM" id="SSF52172">
    <property type="entry name" value="CheY-like"/>
    <property type="match status" value="1"/>
</dbReference>
<keyword evidence="4 7" id="KW-0238">DNA-binding</keyword>
<evidence type="ECO:0000256" key="4">
    <source>
        <dbReference type="ARBA" id="ARBA00023125"/>
    </source>
</evidence>
<dbReference type="InterPro" id="IPR016032">
    <property type="entry name" value="Sig_transdc_resp-reg_C-effctor"/>
</dbReference>
<protein>
    <submittedName>
        <fullName evidence="10">DNA-binding response regulator</fullName>
    </submittedName>
</protein>
<dbReference type="InterPro" id="IPR001789">
    <property type="entry name" value="Sig_transdc_resp-reg_receiver"/>
</dbReference>
<dbReference type="InterPro" id="IPR001867">
    <property type="entry name" value="OmpR/PhoB-type_DNA-bd"/>
</dbReference>
<comment type="caution">
    <text evidence="6">Lacks conserved residue(s) required for the propagation of feature annotation.</text>
</comment>
<keyword evidence="5" id="KW-0804">Transcription</keyword>
<organism evidence="10 11">
    <name type="scientific">Brevibacillus fluminis</name>
    <dbReference type="NCBI Taxonomy" id="511487"/>
    <lineage>
        <taxon>Bacteria</taxon>
        <taxon>Bacillati</taxon>
        <taxon>Bacillota</taxon>
        <taxon>Bacilli</taxon>
        <taxon>Bacillales</taxon>
        <taxon>Paenibacillaceae</taxon>
        <taxon>Brevibacillus</taxon>
    </lineage>
</organism>
<dbReference type="GO" id="GO:0006355">
    <property type="term" value="P:regulation of DNA-templated transcription"/>
    <property type="evidence" value="ECO:0007669"/>
    <property type="project" value="InterPro"/>
</dbReference>
<sequence>MRRGIYVDGQANTYKRLREQFKVHSLHLLKERGSESRTEVVFIIIDSQGTTSAPLVIRYRRAYPHASIVVLTNSRDEQDLVNALAFGADDYQVKPCSERELATRIRIILKRKEEAHHVPGPYIHLDMEARSFEWGGYSLQLTRIESKLLELLVKSQKKITSREQIIHSVWDNRIQATSKVIDVHICNLRKKLGEASNGQLWIKTVTNKGFYLSGSDMKGD</sequence>
<keyword evidence="11" id="KW-1185">Reference proteome</keyword>
<feature type="DNA-binding region" description="OmpR/PhoB-type" evidence="7">
    <location>
        <begin position="113"/>
        <end position="214"/>
    </location>
</feature>
<dbReference type="InterPro" id="IPR036388">
    <property type="entry name" value="WH-like_DNA-bd_sf"/>
</dbReference>
<dbReference type="GO" id="GO:0000156">
    <property type="term" value="F:phosphorelay response regulator activity"/>
    <property type="evidence" value="ECO:0007669"/>
    <property type="project" value="TreeGrafter"/>
</dbReference>
<accession>A0A3M8DQY7</accession>
<comment type="caution">
    <text evidence="10">The sequence shown here is derived from an EMBL/GenBank/DDBJ whole genome shotgun (WGS) entry which is preliminary data.</text>
</comment>
<dbReference type="PROSITE" id="PS50110">
    <property type="entry name" value="RESPONSE_REGULATORY"/>
    <property type="match status" value="1"/>
</dbReference>
<proteinExistence type="predicted"/>
<evidence type="ECO:0000256" key="5">
    <source>
        <dbReference type="ARBA" id="ARBA00023163"/>
    </source>
</evidence>
<dbReference type="CDD" id="cd00383">
    <property type="entry name" value="trans_reg_C"/>
    <property type="match status" value="1"/>
</dbReference>
<dbReference type="InterPro" id="IPR011006">
    <property type="entry name" value="CheY-like_superfamily"/>
</dbReference>
<evidence type="ECO:0000256" key="3">
    <source>
        <dbReference type="ARBA" id="ARBA00023015"/>
    </source>
</evidence>
<dbReference type="SUPFAM" id="SSF46894">
    <property type="entry name" value="C-terminal effector domain of the bipartite response regulators"/>
    <property type="match status" value="1"/>
</dbReference>